<keyword evidence="5" id="KW-1185">Reference proteome</keyword>
<dbReference type="InterPro" id="IPR001087">
    <property type="entry name" value="GDSL"/>
</dbReference>
<dbReference type="GO" id="GO:0005509">
    <property type="term" value="F:calcium ion binding"/>
    <property type="evidence" value="ECO:0007669"/>
    <property type="project" value="TreeGrafter"/>
</dbReference>
<feature type="domain" description="Saposin B-type" evidence="3">
    <location>
        <begin position="35"/>
        <end position="115"/>
    </location>
</feature>
<sequence>MRGPSGSNFGVYSFVLYILVIWMQIPVQVNCSVNGGSNCAACTLIVSLAEQLSEIHNDTVIEGLDRLCKFLPDPYQQPCKDFMMTTAPIIQQMIFDDVFTPDACCHALGYCYADPGRQECHLYLKPKMGIRSVITRSFPDPMALKIRRQKVQNLNIDICDLLPGLKSLCNMIEKKLDTHMPIADQDEDRFSTIQTLRGTHFRGRDCDDVQKSIYPGRKPVDGDKTEDSNCNGITGVDKKTGNSYEELFCSNATNYGVGILGDSAAAHFHLPRAWFSAVEISLQSLEAVPMIVADEIDWPHLSAVTGYKNSSLLAPWWTDSVYLRLRDVNHCNHRDYQNIGVNGADSGSMNDSIQYTLARNPKTDQPLLLFYSLIGNDVCNGHADTIKDMTLPEDMRKRFRSTLQYLDTQLPKGSHVFATGLADGRVLFDTLKDKIHPIGDWRQDITYPDIYNYLNCLESSPCSGWMTTNETLRNFTSERAANLSKVVQEEAKLFKPTNFDVHYMDYNIQRLIQMWTSTGGKAADIIEPVDGFHPSQVANFLLAEYYWEEMNKLVPGLFRKNPHNAEIKKLFGDQGGY</sequence>
<dbReference type="InterPro" id="IPR036514">
    <property type="entry name" value="SGNH_hydro_sf"/>
</dbReference>
<dbReference type="Pfam" id="PF00657">
    <property type="entry name" value="Lipase_GDSL"/>
    <property type="match status" value="1"/>
</dbReference>
<dbReference type="Pfam" id="PF20825">
    <property type="entry name" value="Saposin"/>
    <property type="match status" value="1"/>
</dbReference>
<comment type="caution">
    <text evidence="4">The sequence shown here is derived from an EMBL/GenBank/DDBJ whole genome shotgun (WGS) entry which is preliminary data.</text>
</comment>
<organism evidence="4 5">
    <name type="scientific">Stichopus japonicus</name>
    <name type="common">Sea cucumber</name>
    <dbReference type="NCBI Taxonomy" id="307972"/>
    <lineage>
        <taxon>Eukaryota</taxon>
        <taxon>Metazoa</taxon>
        <taxon>Echinodermata</taxon>
        <taxon>Eleutherozoa</taxon>
        <taxon>Echinozoa</taxon>
        <taxon>Holothuroidea</taxon>
        <taxon>Aspidochirotacea</taxon>
        <taxon>Aspidochirotida</taxon>
        <taxon>Stichopodidae</taxon>
        <taxon>Apostichopus</taxon>
    </lineage>
</organism>
<name>A0A2G8JR85_STIJA</name>
<dbReference type="SMART" id="SM00741">
    <property type="entry name" value="SapB"/>
    <property type="match status" value="1"/>
</dbReference>
<evidence type="ECO:0000259" key="3">
    <source>
        <dbReference type="PROSITE" id="PS50015"/>
    </source>
</evidence>
<gene>
    <name evidence="4" type="ORF">BSL78_24877</name>
</gene>
<keyword evidence="4" id="KW-0378">Hydrolase</keyword>
<dbReference type="GO" id="GO:0050528">
    <property type="term" value="F:acyloxyacyl hydrolase activity"/>
    <property type="evidence" value="ECO:0007669"/>
    <property type="project" value="InterPro"/>
</dbReference>
<dbReference type="PANTHER" id="PTHR15010:SF0">
    <property type="entry name" value="ACYLOXYACYL HYDROLASE"/>
    <property type="match status" value="1"/>
</dbReference>
<evidence type="ECO:0000313" key="5">
    <source>
        <dbReference type="Proteomes" id="UP000230750"/>
    </source>
</evidence>
<dbReference type="Gene3D" id="1.10.225.10">
    <property type="entry name" value="Saposin-like"/>
    <property type="match status" value="1"/>
</dbReference>
<evidence type="ECO:0000313" key="4">
    <source>
        <dbReference type="EMBL" id="PIK38284.1"/>
    </source>
</evidence>
<dbReference type="OrthoDB" id="14839at2759"/>
<accession>A0A2G8JR85</accession>
<dbReference type="Gene3D" id="3.40.50.1110">
    <property type="entry name" value="SGNH hydrolase"/>
    <property type="match status" value="1"/>
</dbReference>
<dbReference type="EMBL" id="MRZV01001378">
    <property type="protein sequence ID" value="PIK38284.1"/>
    <property type="molecule type" value="Genomic_DNA"/>
</dbReference>
<dbReference type="SUPFAM" id="SSF52266">
    <property type="entry name" value="SGNH hydrolase"/>
    <property type="match status" value="1"/>
</dbReference>
<dbReference type="Proteomes" id="UP000230750">
    <property type="component" value="Unassembled WGS sequence"/>
</dbReference>
<dbReference type="InterPro" id="IPR039676">
    <property type="entry name" value="AOAH"/>
</dbReference>
<keyword evidence="2" id="KW-1133">Transmembrane helix</keyword>
<dbReference type="SUPFAM" id="SSF47862">
    <property type="entry name" value="Saposin"/>
    <property type="match status" value="1"/>
</dbReference>
<evidence type="ECO:0000256" key="1">
    <source>
        <dbReference type="ARBA" id="ARBA00023157"/>
    </source>
</evidence>
<dbReference type="GO" id="GO:0009104">
    <property type="term" value="P:lipopolysaccharide catabolic process"/>
    <property type="evidence" value="ECO:0007669"/>
    <property type="project" value="TreeGrafter"/>
</dbReference>
<protein>
    <submittedName>
        <fullName evidence="4">Putative acyloxyacyl hydrolase-like</fullName>
    </submittedName>
</protein>
<keyword evidence="2" id="KW-0812">Transmembrane</keyword>
<dbReference type="AlphaFoldDB" id="A0A2G8JR85"/>
<proteinExistence type="predicted"/>
<keyword evidence="1" id="KW-1015">Disulfide bond</keyword>
<dbReference type="PANTHER" id="PTHR15010">
    <property type="entry name" value="ACYLOXYACYL HYDROLASE"/>
    <property type="match status" value="1"/>
</dbReference>
<evidence type="ECO:0000256" key="2">
    <source>
        <dbReference type="SAM" id="Phobius"/>
    </source>
</evidence>
<dbReference type="PROSITE" id="PS50015">
    <property type="entry name" value="SAP_B"/>
    <property type="match status" value="1"/>
</dbReference>
<dbReference type="InterPro" id="IPR048593">
    <property type="entry name" value="AOAH_Saposin_N"/>
</dbReference>
<keyword evidence="2" id="KW-0472">Membrane</keyword>
<dbReference type="InterPro" id="IPR008139">
    <property type="entry name" value="SaposinB_dom"/>
</dbReference>
<reference evidence="4 5" key="1">
    <citation type="journal article" date="2017" name="PLoS Biol.">
        <title>The sea cucumber genome provides insights into morphological evolution and visceral regeneration.</title>
        <authorList>
            <person name="Zhang X."/>
            <person name="Sun L."/>
            <person name="Yuan J."/>
            <person name="Sun Y."/>
            <person name="Gao Y."/>
            <person name="Zhang L."/>
            <person name="Li S."/>
            <person name="Dai H."/>
            <person name="Hamel J.F."/>
            <person name="Liu C."/>
            <person name="Yu Y."/>
            <person name="Liu S."/>
            <person name="Lin W."/>
            <person name="Guo K."/>
            <person name="Jin S."/>
            <person name="Xu P."/>
            <person name="Storey K.B."/>
            <person name="Huan P."/>
            <person name="Zhang T."/>
            <person name="Zhou Y."/>
            <person name="Zhang J."/>
            <person name="Lin C."/>
            <person name="Li X."/>
            <person name="Xing L."/>
            <person name="Huo D."/>
            <person name="Sun M."/>
            <person name="Wang L."/>
            <person name="Mercier A."/>
            <person name="Li F."/>
            <person name="Yang H."/>
            <person name="Xiang J."/>
        </authorList>
    </citation>
    <scope>NUCLEOTIDE SEQUENCE [LARGE SCALE GENOMIC DNA]</scope>
    <source>
        <strain evidence="4">Shaxun</strain>
        <tissue evidence="4">Muscle</tissue>
    </source>
</reference>
<feature type="transmembrane region" description="Helical" evidence="2">
    <location>
        <begin position="7"/>
        <end position="25"/>
    </location>
</feature>
<dbReference type="InterPro" id="IPR011001">
    <property type="entry name" value="Saposin-like"/>
</dbReference>